<dbReference type="AlphaFoldDB" id="A0A194AFC1"/>
<feature type="domain" description="Beta-ketoacyl-[acyl-carrier-protein] synthase III C-terminal" evidence="14">
    <location>
        <begin position="241"/>
        <end position="329"/>
    </location>
</feature>
<feature type="active site" evidence="13">
    <location>
        <position position="287"/>
    </location>
</feature>
<dbReference type="Proteomes" id="UP000095200">
    <property type="component" value="Unassembled WGS sequence"/>
</dbReference>
<dbReference type="GO" id="GO:0005737">
    <property type="term" value="C:cytoplasm"/>
    <property type="evidence" value="ECO:0007669"/>
    <property type="project" value="UniProtKB-SubCell"/>
</dbReference>
<keyword evidence="10 13" id="KW-0511">Multifunctional enzyme</keyword>
<dbReference type="GO" id="GO:0004315">
    <property type="term" value="F:3-oxoacyl-[acyl-carrier-protein] synthase activity"/>
    <property type="evidence" value="ECO:0007669"/>
    <property type="project" value="InterPro"/>
</dbReference>
<reference evidence="17" key="1">
    <citation type="submission" date="2016-06" db="EMBL/GenBank/DDBJ databases">
        <title>Draft genome sequence of Desulfoplanes formicivorans strain Pf12B.</title>
        <authorList>
            <person name="Watanabe M."/>
            <person name="Kojima H."/>
            <person name="Fukui M."/>
        </authorList>
    </citation>
    <scope>NUCLEOTIDE SEQUENCE [LARGE SCALE GENOMIC DNA]</scope>
    <source>
        <strain evidence="17">Pf12B</strain>
    </source>
</reference>
<dbReference type="Pfam" id="PF08545">
    <property type="entry name" value="ACP_syn_III"/>
    <property type="match status" value="1"/>
</dbReference>
<evidence type="ECO:0000256" key="1">
    <source>
        <dbReference type="ARBA" id="ARBA00005194"/>
    </source>
</evidence>
<dbReference type="NCBIfam" id="TIGR00747">
    <property type="entry name" value="fabH"/>
    <property type="match status" value="1"/>
</dbReference>
<dbReference type="EC" id="2.3.1.180" evidence="3 13"/>
<comment type="pathway">
    <text evidence="1 13">Lipid metabolism; fatty acid biosynthesis.</text>
</comment>
<evidence type="ECO:0000256" key="8">
    <source>
        <dbReference type="ARBA" id="ARBA00023098"/>
    </source>
</evidence>
<evidence type="ECO:0000256" key="11">
    <source>
        <dbReference type="ARBA" id="ARBA00023315"/>
    </source>
</evidence>
<keyword evidence="11 13" id="KW-0012">Acyltransferase</keyword>
<evidence type="ECO:0000256" key="6">
    <source>
        <dbReference type="ARBA" id="ARBA00022679"/>
    </source>
</evidence>
<evidence type="ECO:0000256" key="9">
    <source>
        <dbReference type="ARBA" id="ARBA00023160"/>
    </source>
</evidence>
<dbReference type="InterPro" id="IPR013751">
    <property type="entry name" value="ACP_syn_III_N"/>
</dbReference>
<dbReference type="InterPro" id="IPR016039">
    <property type="entry name" value="Thiolase-like"/>
</dbReference>
<organism evidence="16 17">
    <name type="scientific">Desulfoplanes formicivorans</name>
    <dbReference type="NCBI Taxonomy" id="1592317"/>
    <lineage>
        <taxon>Bacteria</taxon>
        <taxon>Pseudomonadati</taxon>
        <taxon>Thermodesulfobacteriota</taxon>
        <taxon>Desulfovibrionia</taxon>
        <taxon>Desulfovibrionales</taxon>
        <taxon>Desulfoplanaceae</taxon>
        <taxon>Desulfoplanes</taxon>
    </lineage>
</organism>
<name>A0A194AFC1_9BACT</name>
<dbReference type="PANTHER" id="PTHR34069:SF2">
    <property type="entry name" value="BETA-KETOACYL-[ACYL-CARRIER-PROTEIN] SYNTHASE III"/>
    <property type="match status" value="1"/>
</dbReference>
<proteinExistence type="inferred from homology"/>
<feature type="region of interest" description="ACP-binding" evidence="13">
    <location>
        <begin position="258"/>
        <end position="262"/>
    </location>
</feature>
<dbReference type="InterPro" id="IPR004655">
    <property type="entry name" value="FabH"/>
</dbReference>
<keyword evidence="8 13" id="KW-0443">Lipid metabolism</keyword>
<protein>
    <recommendedName>
        <fullName evidence="3 13">Beta-ketoacyl-[acyl-carrier-protein] synthase III</fullName>
        <shortName evidence="13">Beta-ketoacyl-ACP synthase III</shortName>
        <shortName evidence="13">KAS III</shortName>
        <ecNumber evidence="3 13">2.3.1.180</ecNumber>
    </recommendedName>
    <alternativeName>
        <fullName evidence="13">3-oxoacyl-[acyl-carrier-protein] synthase 3</fullName>
    </alternativeName>
    <alternativeName>
        <fullName evidence="13">3-oxoacyl-[acyl-carrier-protein] synthase III</fullName>
    </alternativeName>
</protein>
<evidence type="ECO:0000256" key="7">
    <source>
        <dbReference type="ARBA" id="ARBA00022832"/>
    </source>
</evidence>
<dbReference type="GO" id="GO:0033818">
    <property type="term" value="F:beta-ketoacyl-acyl-carrier-protein synthase III activity"/>
    <property type="evidence" value="ECO:0007669"/>
    <property type="project" value="UniProtKB-UniRule"/>
</dbReference>
<dbReference type="FunFam" id="3.40.47.10:FF:000004">
    <property type="entry name" value="3-oxoacyl-[acyl-carrier-protein] synthase 3"/>
    <property type="match status" value="1"/>
</dbReference>
<evidence type="ECO:0000259" key="14">
    <source>
        <dbReference type="Pfam" id="PF08541"/>
    </source>
</evidence>
<keyword evidence="5 13" id="KW-0444">Lipid biosynthesis</keyword>
<feature type="active site" evidence="13">
    <location>
        <position position="114"/>
    </location>
</feature>
<feature type="active site" evidence="13">
    <location>
        <position position="257"/>
    </location>
</feature>
<evidence type="ECO:0000256" key="5">
    <source>
        <dbReference type="ARBA" id="ARBA00022516"/>
    </source>
</evidence>
<comment type="similarity">
    <text evidence="2 13">Belongs to the thiolase-like superfamily. FabH family.</text>
</comment>
<dbReference type="PANTHER" id="PTHR34069">
    <property type="entry name" value="3-OXOACYL-[ACYL-CARRIER-PROTEIN] SYNTHASE 3"/>
    <property type="match status" value="1"/>
</dbReference>
<evidence type="ECO:0000256" key="2">
    <source>
        <dbReference type="ARBA" id="ARBA00008642"/>
    </source>
</evidence>
<dbReference type="Pfam" id="PF08541">
    <property type="entry name" value="ACP_syn_III_C"/>
    <property type="match status" value="1"/>
</dbReference>
<dbReference type="STRING" id="1592317.DPF_0594"/>
<sequence length="330" mass="35050">MPGYTSIMGLGYHVPERILTNEDLEKTINTSDEWITSRTGIKTRHIAPPQTGASVLALEAATKALADAGLTPADLTHIIVPTFTPDYYVPSTACILQHKLGIPGIPAMDVFAACSGFLYGLEQARALVALYPQARVLVAASEIISSRTDFTDRSTCVLFGDGAGAAIVGKTTSEQDGGRILDVLLSADGSLGDLLTVKGGGSACPAVRDQRIGPDFFIQMEGRDVFKHAVRSMACVCNDILAKNQMTSGDVDLIIPHQANIRIIQALGRKLDISMDRIFVNVDRYGNTSAASIPIALAEAKLQGRIAPGDTVLLTSFGGGFTWASALIRF</sequence>
<evidence type="ECO:0000259" key="15">
    <source>
        <dbReference type="Pfam" id="PF08545"/>
    </source>
</evidence>
<comment type="function">
    <text evidence="13">Catalyzes the condensation reaction of fatty acid synthesis by the addition to an acyl acceptor of two carbons from malonyl-ACP. Catalyzes the first condensation reaction which initiates fatty acid synthesis and may therefore play a role in governing the total rate of fatty acid production. Possesses both acetoacetyl-ACP synthase and acetyl transacylase activities. Its substrate specificity determines the biosynthesis of branched-chain and/or straight-chain of fatty acids.</text>
</comment>
<keyword evidence="6 13" id="KW-0808">Transferase</keyword>
<keyword evidence="4 13" id="KW-0963">Cytoplasm</keyword>
<evidence type="ECO:0000256" key="13">
    <source>
        <dbReference type="HAMAP-Rule" id="MF_01815"/>
    </source>
</evidence>
<comment type="catalytic activity">
    <reaction evidence="12">
        <text>malonyl-[ACP] + acetyl-CoA + H(+) = 3-oxobutanoyl-[ACP] + CO2 + CoA</text>
        <dbReference type="Rhea" id="RHEA:12080"/>
        <dbReference type="Rhea" id="RHEA-COMP:9623"/>
        <dbReference type="Rhea" id="RHEA-COMP:9625"/>
        <dbReference type="ChEBI" id="CHEBI:15378"/>
        <dbReference type="ChEBI" id="CHEBI:16526"/>
        <dbReference type="ChEBI" id="CHEBI:57287"/>
        <dbReference type="ChEBI" id="CHEBI:57288"/>
        <dbReference type="ChEBI" id="CHEBI:78449"/>
        <dbReference type="ChEBI" id="CHEBI:78450"/>
        <dbReference type="EC" id="2.3.1.180"/>
    </reaction>
    <physiologicalReaction direction="left-to-right" evidence="12">
        <dbReference type="Rhea" id="RHEA:12081"/>
    </physiologicalReaction>
</comment>
<evidence type="ECO:0000313" key="17">
    <source>
        <dbReference type="Proteomes" id="UP000095200"/>
    </source>
</evidence>
<gene>
    <name evidence="13" type="primary">fabH</name>
    <name evidence="16" type="ORF">DPF_0594</name>
</gene>
<dbReference type="InterPro" id="IPR013747">
    <property type="entry name" value="ACP_syn_III_C"/>
</dbReference>
<evidence type="ECO:0000256" key="4">
    <source>
        <dbReference type="ARBA" id="ARBA00022490"/>
    </source>
</evidence>
<evidence type="ECO:0000256" key="10">
    <source>
        <dbReference type="ARBA" id="ARBA00023268"/>
    </source>
</evidence>
<keyword evidence="17" id="KW-1185">Reference proteome</keyword>
<dbReference type="GO" id="GO:0006633">
    <property type="term" value="P:fatty acid biosynthetic process"/>
    <property type="evidence" value="ECO:0007669"/>
    <property type="project" value="UniProtKB-UniRule"/>
</dbReference>
<dbReference type="CDD" id="cd00830">
    <property type="entry name" value="KAS_III"/>
    <property type="match status" value="1"/>
</dbReference>
<accession>A0A194AFC1</accession>
<dbReference type="SUPFAM" id="SSF53901">
    <property type="entry name" value="Thiolase-like"/>
    <property type="match status" value="1"/>
</dbReference>
<dbReference type="UniPathway" id="UPA00094"/>
<dbReference type="RefSeq" id="WP_069857395.1">
    <property type="nucleotide sequence ID" value="NZ_BDFE01000008.1"/>
</dbReference>
<feature type="domain" description="Beta-ketoacyl-[acyl-carrier-protein] synthase III N-terminal" evidence="15">
    <location>
        <begin position="108"/>
        <end position="189"/>
    </location>
</feature>
<dbReference type="Gene3D" id="3.40.47.10">
    <property type="match status" value="1"/>
</dbReference>
<evidence type="ECO:0000256" key="12">
    <source>
        <dbReference type="ARBA" id="ARBA00051096"/>
    </source>
</evidence>
<comment type="subcellular location">
    <subcellularLocation>
        <location evidence="13">Cytoplasm</location>
    </subcellularLocation>
</comment>
<dbReference type="EMBL" id="BDFE01000008">
    <property type="protein sequence ID" value="GAU07895.1"/>
    <property type="molecule type" value="Genomic_DNA"/>
</dbReference>
<evidence type="ECO:0000313" key="16">
    <source>
        <dbReference type="EMBL" id="GAU07895.1"/>
    </source>
</evidence>
<comment type="subunit">
    <text evidence="13">Homodimer.</text>
</comment>
<keyword evidence="7 13" id="KW-0276">Fatty acid metabolism</keyword>
<dbReference type="OrthoDB" id="9815506at2"/>
<dbReference type="HAMAP" id="MF_01815">
    <property type="entry name" value="FabH"/>
    <property type="match status" value="1"/>
</dbReference>
<keyword evidence="9 13" id="KW-0275">Fatty acid biosynthesis</keyword>
<evidence type="ECO:0000256" key="3">
    <source>
        <dbReference type="ARBA" id="ARBA00012333"/>
    </source>
</evidence>
<comment type="caution">
    <text evidence="16">The sequence shown here is derived from an EMBL/GenBank/DDBJ whole genome shotgun (WGS) entry which is preliminary data.</text>
</comment>
<comment type="domain">
    <text evidence="13">The last Arg residue of the ACP-binding site is essential for the weak association between ACP/AcpP and FabH.</text>
</comment>
<dbReference type="GO" id="GO:0044550">
    <property type="term" value="P:secondary metabolite biosynthetic process"/>
    <property type="evidence" value="ECO:0007669"/>
    <property type="project" value="TreeGrafter"/>
</dbReference>
<dbReference type="NCBIfam" id="NF006829">
    <property type="entry name" value="PRK09352.1"/>
    <property type="match status" value="1"/>
</dbReference>